<proteinExistence type="predicted"/>
<organism evidence="1 2">
    <name type="scientific">Pluteus cervinus</name>
    <dbReference type="NCBI Taxonomy" id="181527"/>
    <lineage>
        <taxon>Eukaryota</taxon>
        <taxon>Fungi</taxon>
        <taxon>Dikarya</taxon>
        <taxon>Basidiomycota</taxon>
        <taxon>Agaricomycotina</taxon>
        <taxon>Agaricomycetes</taxon>
        <taxon>Agaricomycetidae</taxon>
        <taxon>Agaricales</taxon>
        <taxon>Pluteineae</taxon>
        <taxon>Pluteaceae</taxon>
        <taxon>Pluteus</taxon>
    </lineage>
</organism>
<evidence type="ECO:0000313" key="2">
    <source>
        <dbReference type="Proteomes" id="UP000308600"/>
    </source>
</evidence>
<evidence type="ECO:0000313" key="1">
    <source>
        <dbReference type="EMBL" id="TFK72236.1"/>
    </source>
</evidence>
<gene>
    <name evidence="1" type="ORF">BDN72DRAFT_957403</name>
</gene>
<reference evidence="1 2" key="1">
    <citation type="journal article" date="2019" name="Nat. Ecol. Evol.">
        <title>Megaphylogeny resolves global patterns of mushroom evolution.</title>
        <authorList>
            <person name="Varga T."/>
            <person name="Krizsan K."/>
            <person name="Foldi C."/>
            <person name="Dima B."/>
            <person name="Sanchez-Garcia M."/>
            <person name="Sanchez-Ramirez S."/>
            <person name="Szollosi G.J."/>
            <person name="Szarkandi J.G."/>
            <person name="Papp V."/>
            <person name="Albert L."/>
            <person name="Andreopoulos W."/>
            <person name="Angelini C."/>
            <person name="Antonin V."/>
            <person name="Barry K.W."/>
            <person name="Bougher N.L."/>
            <person name="Buchanan P."/>
            <person name="Buyck B."/>
            <person name="Bense V."/>
            <person name="Catcheside P."/>
            <person name="Chovatia M."/>
            <person name="Cooper J."/>
            <person name="Damon W."/>
            <person name="Desjardin D."/>
            <person name="Finy P."/>
            <person name="Geml J."/>
            <person name="Haridas S."/>
            <person name="Hughes K."/>
            <person name="Justo A."/>
            <person name="Karasinski D."/>
            <person name="Kautmanova I."/>
            <person name="Kiss B."/>
            <person name="Kocsube S."/>
            <person name="Kotiranta H."/>
            <person name="LaButti K.M."/>
            <person name="Lechner B.E."/>
            <person name="Liimatainen K."/>
            <person name="Lipzen A."/>
            <person name="Lukacs Z."/>
            <person name="Mihaltcheva S."/>
            <person name="Morgado L.N."/>
            <person name="Niskanen T."/>
            <person name="Noordeloos M.E."/>
            <person name="Ohm R.A."/>
            <person name="Ortiz-Santana B."/>
            <person name="Ovrebo C."/>
            <person name="Racz N."/>
            <person name="Riley R."/>
            <person name="Savchenko A."/>
            <person name="Shiryaev A."/>
            <person name="Soop K."/>
            <person name="Spirin V."/>
            <person name="Szebenyi C."/>
            <person name="Tomsovsky M."/>
            <person name="Tulloss R.E."/>
            <person name="Uehling J."/>
            <person name="Grigoriev I.V."/>
            <person name="Vagvolgyi C."/>
            <person name="Papp T."/>
            <person name="Martin F.M."/>
            <person name="Miettinen O."/>
            <person name="Hibbett D.S."/>
            <person name="Nagy L.G."/>
        </authorList>
    </citation>
    <scope>NUCLEOTIDE SEQUENCE [LARGE SCALE GENOMIC DNA]</scope>
    <source>
        <strain evidence="1 2">NL-1719</strain>
    </source>
</reference>
<keyword evidence="2" id="KW-1185">Reference proteome</keyword>
<protein>
    <submittedName>
        <fullName evidence="1">Uncharacterized protein</fullName>
    </submittedName>
</protein>
<accession>A0ACD3B300</accession>
<sequence length="338" mass="39102">MDSVMRNPQLLEEIFDTGYDGEHVLAYALVCKAWSDPALNLLWKVVTPPKLLWLFGILSPLKRVKRNTEAGRRAEQVFTLERDPTLEDWQRFQYYSRRVKVLEYMESDTHSSMDQSAFDSLALIRSQGPIFPNLRIFFVDISLPNAVMFLHSGIRQLYIVILTDQDPENDRDFLDHVSLRVPDLTILWISMQHSSLVANVIQQLCPILPYEEEVVQILSQQTRLQQLNLPKFWATTKVVNAVSHLDSLQSILVMKPSYPGHPLESVNFSPFSSLNTRKLALPALQRLMLTVPYTAFHSFLQRWVTPHLQFFSALHELKLQSQLLESSETLKESQHIFL</sequence>
<name>A0ACD3B300_9AGAR</name>
<dbReference type="Proteomes" id="UP000308600">
    <property type="component" value="Unassembled WGS sequence"/>
</dbReference>
<dbReference type="EMBL" id="ML208287">
    <property type="protein sequence ID" value="TFK72236.1"/>
    <property type="molecule type" value="Genomic_DNA"/>
</dbReference>